<dbReference type="HOGENOM" id="CLU_662669_0_0_1"/>
<reference evidence="1" key="1">
    <citation type="journal article" date="2012" name="Nature">
        <title>The oyster genome reveals stress adaptation and complexity of shell formation.</title>
        <authorList>
            <person name="Zhang G."/>
            <person name="Fang X."/>
            <person name="Guo X."/>
            <person name="Li L."/>
            <person name="Luo R."/>
            <person name="Xu F."/>
            <person name="Yang P."/>
            <person name="Zhang L."/>
            <person name="Wang X."/>
            <person name="Qi H."/>
            <person name="Xiong Z."/>
            <person name="Que H."/>
            <person name="Xie Y."/>
            <person name="Holland P.W."/>
            <person name="Paps J."/>
            <person name="Zhu Y."/>
            <person name="Wu F."/>
            <person name="Chen Y."/>
            <person name="Wang J."/>
            <person name="Peng C."/>
            <person name="Meng J."/>
            <person name="Yang L."/>
            <person name="Liu J."/>
            <person name="Wen B."/>
            <person name="Zhang N."/>
            <person name="Huang Z."/>
            <person name="Zhu Q."/>
            <person name="Feng Y."/>
            <person name="Mount A."/>
            <person name="Hedgecock D."/>
            <person name="Xu Z."/>
            <person name="Liu Y."/>
            <person name="Domazet-Loso T."/>
            <person name="Du Y."/>
            <person name="Sun X."/>
            <person name="Zhang S."/>
            <person name="Liu B."/>
            <person name="Cheng P."/>
            <person name="Jiang X."/>
            <person name="Li J."/>
            <person name="Fan D."/>
            <person name="Wang W."/>
            <person name="Fu W."/>
            <person name="Wang T."/>
            <person name="Wang B."/>
            <person name="Zhang J."/>
            <person name="Peng Z."/>
            <person name="Li Y."/>
            <person name="Li N."/>
            <person name="Wang J."/>
            <person name="Chen M."/>
            <person name="He Y."/>
            <person name="Tan F."/>
            <person name="Song X."/>
            <person name="Zheng Q."/>
            <person name="Huang R."/>
            <person name="Yang H."/>
            <person name="Du X."/>
            <person name="Chen L."/>
            <person name="Yang M."/>
            <person name="Gaffney P.M."/>
            <person name="Wang S."/>
            <person name="Luo L."/>
            <person name="She Z."/>
            <person name="Ming Y."/>
            <person name="Huang W."/>
            <person name="Zhang S."/>
            <person name="Huang B."/>
            <person name="Zhang Y."/>
            <person name="Qu T."/>
            <person name="Ni P."/>
            <person name="Miao G."/>
            <person name="Wang J."/>
            <person name="Wang Q."/>
            <person name="Steinberg C.E."/>
            <person name="Wang H."/>
            <person name="Li N."/>
            <person name="Qian L."/>
            <person name="Zhang G."/>
            <person name="Li Y."/>
            <person name="Yang H."/>
            <person name="Liu X."/>
            <person name="Wang J."/>
            <person name="Yin Y."/>
            <person name="Wang J."/>
        </authorList>
    </citation>
    <scope>NUCLEOTIDE SEQUENCE [LARGE SCALE GENOMIC DNA]</scope>
    <source>
        <strain evidence="1">05x7-T-G4-1.051#20</strain>
    </source>
</reference>
<dbReference type="SUPFAM" id="SSF56496">
    <property type="entry name" value="Fibrinogen C-terminal domain-like"/>
    <property type="match status" value="1"/>
</dbReference>
<protein>
    <submittedName>
        <fullName evidence="1">26S proteasome non-ATPase regulatory subunit 3</fullName>
    </submittedName>
</protein>
<keyword evidence="1" id="KW-0647">Proteasome</keyword>
<dbReference type="InterPro" id="IPR002181">
    <property type="entry name" value="Fibrinogen_a/b/g_C_dom"/>
</dbReference>
<dbReference type="InterPro" id="IPR050756">
    <property type="entry name" value="CSN3"/>
</dbReference>
<dbReference type="Pfam" id="PF25573">
    <property type="entry name" value="TPR_PSMD3_N"/>
    <property type="match status" value="1"/>
</dbReference>
<organism evidence="1">
    <name type="scientific">Magallana gigas</name>
    <name type="common">Pacific oyster</name>
    <name type="synonym">Crassostrea gigas</name>
    <dbReference type="NCBI Taxonomy" id="29159"/>
    <lineage>
        <taxon>Eukaryota</taxon>
        <taxon>Metazoa</taxon>
        <taxon>Spiralia</taxon>
        <taxon>Lophotrochozoa</taxon>
        <taxon>Mollusca</taxon>
        <taxon>Bivalvia</taxon>
        <taxon>Autobranchia</taxon>
        <taxon>Pteriomorphia</taxon>
        <taxon>Ostreida</taxon>
        <taxon>Ostreoidea</taxon>
        <taxon>Ostreidae</taxon>
        <taxon>Magallana</taxon>
    </lineage>
</organism>
<proteinExistence type="predicted"/>
<dbReference type="InParanoid" id="K1QIV9"/>
<evidence type="ECO:0000313" key="1">
    <source>
        <dbReference type="EMBL" id="EKC28830.1"/>
    </source>
</evidence>
<dbReference type="PROSITE" id="PS51406">
    <property type="entry name" value="FIBRINOGEN_C_2"/>
    <property type="match status" value="1"/>
</dbReference>
<dbReference type="GO" id="GO:0006511">
    <property type="term" value="P:ubiquitin-dependent protein catabolic process"/>
    <property type="evidence" value="ECO:0007669"/>
    <property type="project" value="TreeGrafter"/>
</dbReference>
<accession>K1QIV9</accession>
<dbReference type="InterPro" id="IPR036056">
    <property type="entry name" value="Fibrinogen-like_C"/>
</dbReference>
<gene>
    <name evidence="1" type="ORF">CGI_10019058</name>
</gene>
<name>K1QIV9_MAGGI</name>
<dbReference type="AlphaFoldDB" id="K1QIV9"/>
<dbReference type="Gene3D" id="3.90.215.10">
    <property type="entry name" value="Gamma Fibrinogen, chain A, domain 1"/>
    <property type="match status" value="1"/>
</dbReference>
<dbReference type="InterPro" id="IPR014716">
    <property type="entry name" value="Fibrinogen_a/b/g_C_1"/>
</dbReference>
<sequence length="415" mass="45694">MGQIHAAQLEYSEAQNYLQQALRKAPQHSAVGFKQIVQKLCITAELLMGDIPDRHLFRQLSMRKNLAPYFQLTQTVRTGNLAKFNGILSMFGAISRGEAGERTSGATISLTSDLFREDTFTWVGTASVESSDLAIKEISFTRITTLWCINQCKKFPGCHGIEFCNSGKSLCRLWNGPFDQQMAANGTHLAECNRFSKDTVLTSGMMTESVIMISTDLMPTIDTITGAIVTTPGSISPLIDTITPLLTTSNEDTATSGESITTKDNTIQIDFTTSDTNPSVYSTKDDNTISVGSTTVVTSLVDSTTTNAITTINSNIDDSTTKITLTTFDCPDCECWMTQGLSGALPIYLNGQLKEVNCENSSTYSWTVFQRRFDGSESFDRTWLEYEDGFGSAAGEFWLVWIRYCPFHAKEAVTN</sequence>
<dbReference type="PANTHER" id="PTHR10758:SF2">
    <property type="entry name" value="26S PROTEASOME NON-ATPASE REGULATORY SUBUNIT 3"/>
    <property type="match status" value="1"/>
</dbReference>
<dbReference type="Pfam" id="PF00147">
    <property type="entry name" value="Fibrinogen_C"/>
    <property type="match status" value="1"/>
</dbReference>
<dbReference type="EMBL" id="JH819089">
    <property type="protein sequence ID" value="EKC28830.1"/>
    <property type="molecule type" value="Genomic_DNA"/>
</dbReference>
<dbReference type="GO" id="GO:0008541">
    <property type="term" value="C:proteasome regulatory particle, lid subcomplex"/>
    <property type="evidence" value="ECO:0007669"/>
    <property type="project" value="TreeGrafter"/>
</dbReference>
<dbReference type="InterPro" id="IPR057985">
    <property type="entry name" value="TPR_PSMD3_N"/>
</dbReference>
<dbReference type="PANTHER" id="PTHR10758">
    <property type="entry name" value="26S PROTEASOME NON-ATPASE REGULATORY SUBUNIT 3/COP9 SIGNALOSOME COMPLEX SUBUNIT 3"/>
    <property type="match status" value="1"/>
</dbReference>